<dbReference type="RefSeq" id="WP_132976583.1">
    <property type="nucleotide sequence ID" value="NZ_SMAO01000003.1"/>
</dbReference>
<gene>
    <name evidence="1" type="ORF">EDC35_103283</name>
</gene>
<comment type="caution">
    <text evidence="1">The sequence shown here is derived from an EMBL/GenBank/DDBJ whole genome shotgun (WGS) entry which is preliminary data.</text>
</comment>
<dbReference type="AlphaFoldDB" id="A0A4R3N0H0"/>
<name>A0A4R3N0H0_9GAMM</name>
<dbReference type="OrthoDB" id="9800707at2"/>
<dbReference type="Proteomes" id="UP000295717">
    <property type="component" value="Unassembled WGS sequence"/>
</dbReference>
<organism evidence="1 2">
    <name type="scientific">Thiobaca trueperi</name>
    <dbReference type="NCBI Taxonomy" id="127458"/>
    <lineage>
        <taxon>Bacteria</taxon>
        <taxon>Pseudomonadati</taxon>
        <taxon>Pseudomonadota</taxon>
        <taxon>Gammaproteobacteria</taxon>
        <taxon>Chromatiales</taxon>
        <taxon>Chromatiaceae</taxon>
        <taxon>Thiobaca</taxon>
    </lineage>
</organism>
<accession>A0A4R3N0H0</accession>
<reference evidence="1 2" key="1">
    <citation type="submission" date="2019-03" db="EMBL/GenBank/DDBJ databases">
        <title>Genomic Encyclopedia of Type Strains, Phase IV (KMG-IV): sequencing the most valuable type-strain genomes for metagenomic binning, comparative biology and taxonomic classification.</title>
        <authorList>
            <person name="Goeker M."/>
        </authorList>
    </citation>
    <scope>NUCLEOTIDE SEQUENCE [LARGE SCALE GENOMIC DNA]</scope>
    <source>
        <strain evidence="1 2">DSM 13587</strain>
    </source>
</reference>
<evidence type="ECO:0000313" key="2">
    <source>
        <dbReference type="Proteomes" id="UP000295717"/>
    </source>
</evidence>
<sequence length="66" mass="7787">MKTFEEVKSQIEALPHREYMKLVHWLAEHDADSWDKEIEIDAANGSLDFLMEEALDEKRKGTLRQI</sequence>
<evidence type="ECO:0000313" key="1">
    <source>
        <dbReference type="EMBL" id="TCT22184.1"/>
    </source>
</evidence>
<protein>
    <submittedName>
        <fullName evidence="1">Uncharacterized protein</fullName>
    </submittedName>
</protein>
<dbReference type="EMBL" id="SMAO01000003">
    <property type="protein sequence ID" value="TCT22184.1"/>
    <property type="molecule type" value="Genomic_DNA"/>
</dbReference>
<keyword evidence="2" id="KW-1185">Reference proteome</keyword>
<proteinExistence type="predicted"/>